<name>A0A1C6Z6R8_HAFAL</name>
<comment type="catalytic activity">
    <reaction evidence="7">
        <text>an alkanesulfonate + FMNH2 + O2 = an aldehyde + FMN + sulfite + H2O + 2 H(+)</text>
        <dbReference type="Rhea" id="RHEA:23064"/>
        <dbReference type="ChEBI" id="CHEBI:15377"/>
        <dbReference type="ChEBI" id="CHEBI:15378"/>
        <dbReference type="ChEBI" id="CHEBI:15379"/>
        <dbReference type="ChEBI" id="CHEBI:17359"/>
        <dbReference type="ChEBI" id="CHEBI:17478"/>
        <dbReference type="ChEBI" id="CHEBI:57618"/>
        <dbReference type="ChEBI" id="CHEBI:58210"/>
        <dbReference type="ChEBI" id="CHEBI:134249"/>
        <dbReference type="EC" id="1.14.14.5"/>
    </reaction>
</comment>
<dbReference type="RefSeq" id="WP_072310408.1">
    <property type="nucleotide sequence ID" value="NZ_FMIQ01000081.1"/>
</dbReference>
<comment type="function">
    <text evidence="7">Catalyzes the desulfonation of aliphatic sulfonates.</text>
</comment>
<feature type="region of interest" description="Disordered" evidence="8">
    <location>
        <begin position="368"/>
        <end position="393"/>
    </location>
</feature>
<gene>
    <name evidence="7" type="primary">ssuD</name>
    <name evidence="10" type="ORF">BN1044_04317</name>
</gene>
<dbReference type="GO" id="GO:0046306">
    <property type="term" value="P:alkanesulfonate catabolic process"/>
    <property type="evidence" value="ECO:0007669"/>
    <property type="project" value="TreeGrafter"/>
</dbReference>
<keyword evidence="5 7" id="KW-0560">Oxidoreductase</keyword>
<reference evidence="10 11" key="1">
    <citation type="submission" date="2016-09" db="EMBL/GenBank/DDBJ databases">
        <authorList>
            <person name="Capua I."/>
            <person name="De Benedictis P."/>
            <person name="Joannis T."/>
            <person name="Lombin L.H."/>
            <person name="Cattoli G."/>
        </authorList>
    </citation>
    <scope>NUCLEOTIDE SEQUENCE [LARGE SCALE GENOMIC DNA]</scope>
    <source>
        <strain evidence="10 11">GB001</strain>
    </source>
</reference>
<organism evidence="10 11">
    <name type="scientific">Hafnia alvei</name>
    <dbReference type="NCBI Taxonomy" id="569"/>
    <lineage>
        <taxon>Bacteria</taxon>
        <taxon>Pseudomonadati</taxon>
        <taxon>Pseudomonadota</taxon>
        <taxon>Gammaproteobacteria</taxon>
        <taxon>Enterobacterales</taxon>
        <taxon>Hafniaceae</taxon>
        <taxon>Hafnia</taxon>
    </lineage>
</organism>
<comment type="subunit">
    <text evidence="7">Homotetramer.</text>
</comment>
<evidence type="ECO:0000259" key="9">
    <source>
        <dbReference type="Pfam" id="PF00296"/>
    </source>
</evidence>
<dbReference type="EC" id="1.14.14.5" evidence="2 7"/>
<dbReference type="EMBL" id="FMIQ01000081">
    <property type="protein sequence ID" value="SCM54806.1"/>
    <property type="molecule type" value="Genomic_DNA"/>
</dbReference>
<keyword evidence="3 7" id="KW-0285">Flavoprotein</keyword>
<dbReference type="STRING" id="569.A6V27_17230"/>
<keyword evidence="4 7" id="KW-0288">FMN</keyword>
<dbReference type="PANTHER" id="PTHR42847">
    <property type="entry name" value="ALKANESULFONATE MONOOXYGENASE"/>
    <property type="match status" value="1"/>
</dbReference>
<dbReference type="HAMAP" id="MF_01229">
    <property type="entry name" value="Alkanesulf_monooxygen"/>
    <property type="match status" value="1"/>
</dbReference>
<dbReference type="CDD" id="cd01094">
    <property type="entry name" value="Alkanesulfonate_monoxygenase"/>
    <property type="match status" value="1"/>
</dbReference>
<dbReference type="InterPro" id="IPR036661">
    <property type="entry name" value="Luciferase-like_sf"/>
</dbReference>
<dbReference type="SUPFAM" id="SSF51679">
    <property type="entry name" value="Bacterial luciferase-like"/>
    <property type="match status" value="1"/>
</dbReference>
<dbReference type="AlphaFoldDB" id="A0A1C6Z6R8"/>
<keyword evidence="6 7" id="KW-0503">Monooxygenase</keyword>
<accession>A0A1C6Z6R8</accession>
<evidence type="ECO:0000256" key="3">
    <source>
        <dbReference type="ARBA" id="ARBA00022630"/>
    </source>
</evidence>
<dbReference type="InterPro" id="IPR019911">
    <property type="entry name" value="Alkanesulphonate_mOase_FMN-dep"/>
</dbReference>
<sequence length="393" mass="42816">MSEQHQSGINVFWFLPTHGDGRYLGTAEGGRSVDLQYLQQIAVAADYLGYYGVLIPTGKSCEDSWLVAAALAPMTKRLRFLVAVRPGLQPPSLAARMASTLDRLSEGRLLINVVTGGDPVENKGDGIFLSHAERYNVTNEFLHVYKKLLQGEKVDYSGEHIQVEGAELLFPPVQQDGPPLYFGGSSPEAIDVAASQIDTYLTWGEPLDLVAEKLATVRQRAEQEGRTLKYGIRLHVIVRETEEEAWAAAEKLISHVDDETIAAAQKIFARMDSSGQKRMSELHNGSRDSLKIGPNLWAGVGLVRGGAGTALVGNPQQVADRIAEYQALGIDNFILSGYPHLEEAHRFAELVMPLLTLNHTPAQRAQSINTGPFGETIGGAKRPTAKKPDAVKL</sequence>
<evidence type="ECO:0000256" key="6">
    <source>
        <dbReference type="ARBA" id="ARBA00023033"/>
    </source>
</evidence>
<evidence type="ECO:0000256" key="7">
    <source>
        <dbReference type="HAMAP-Rule" id="MF_01229"/>
    </source>
</evidence>
<evidence type="ECO:0000313" key="11">
    <source>
        <dbReference type="Proteomes" id="UP000094844"/>
    </source>
</evidence>
<dbReference type="InterPro" id="IPR011251">
    <property type="entry name" value="Luciferase-like_dom"/>
</dbReference>
<feature type="domain" description="Luciferase-like" evidence="9">
    <location>
        <begin position="10"/>
        <end position="331"/>
    </location>
</feature>
<dbReference type="PANTHER" id="PTHR42847:SF4">
    <property type="entry name" value="ALKANESULFONATE MONOOXYGENASE-RELATED"/>
    <property type="match status" value="1"/>
</dbReference>
<dbReference type="Gene3D" id="3.20.20.30">
    <property type="entry name" value="Luciferase-like domain"/>
    <property type="match status" value="1"/>
</dbReference>
<evidence type="ECO:0000313" key="10">
    <source>
        <dbReference type="EMBL" id="SCM54806.1"/>
    </source>
</evidence>
<dbReference type="Pfam" id="PF00296">
    <property type="entry name" value="Bac_luciferase"/>
    <property type="match status" value="1"/>
</dbReference>
<dbReference type="NCBIfam" id="TIGR03565">
    <property type="entry name" value="alk_sulf_monoox"/>
    <property type="match status" value="1"/>
</dbReference>
<proteinExistence type="inferred from homology"/>
<evidence type="ECO:0000256" key="1">
    <source>
        <dbReference type="ARBA" id="ARBA00007044"/>
    </source>
</evidence>
<dbReference type="OrthoDB" id="9814695at2"/>
<evidence type="ECO:0000256" key="5">
    <source>
        <dbReference type="ARBA" id="ARBA00023002"/>
    </source>
</evidence>
<dbReference type="NCBIfam" id="NF001939">
    <property type="entry name" value="PRK00719.1"/>
    <property type="match status" value="1"/>
</dbReference>
<dbReference type="InterPro" id="IPR050172">
    <property type="entry name" value="SsuD_RutA_monooxygenase"/>
</dbReference>
<comment type="similarity">
    <text evidence="1 7">Belongs to the SsuD family.</text>
</comment>
<evidence type="ECO:0000256" key="4">
    <source>
        <dbReference type="ARBA" id="ARBA00022643"/>
    </source>
</evidence>
<evidence type="ECO:0000256" key="2">
    <source>
        <dbReference type="ARBA" id="ARBA00012113"/>
    </source>
</evidence>
<protein>
    <recommendedName>
        <fullName evidence="2 7">Alkanesulfonate monooxygenase</fullName>
        <ecNumber evidence="2 7">1.14.14.5</ecNumber>
    </recommendedName>
    <alternativeName>
        <fullName evidence="7">FMNH2-dependent aliphatic sulfonate monooxygenase</fullName>
    </alternativeName>
</protein>
<evidence type="ECO:0000256" key="8">
    <source>
        <dbReference type="SAM" id="MobiDB-lite"/>
    </source>
</evidence>
<dbReference type="Proteomes" id="UP000094844">
    <property type="component" value="Unassembled WGS sequence"/>
</dbReference>
<comment type="miscellaneous">
    <text evidence="7">FMNH(2) which is absolutely required for this enzymatic reaction, is provided by SsuE.</text>
</comment>
<dbReference type="GO" id="GO:0008726">
    <property type="term" value="F:alkanesulfonate monooxygenase activity"/>
    <property type="evidence" value="ECO:0007669"/>
    <property type="project" value="UniProtKB-UniRule"/>
</dbReference>